<feature type="transmembrane region" description="Helical" evidence="6">
    <location>
        <begin position="64"/>
        <end position="81"/>
    </location>
</feature>
<evidence type="ECO:0000256" key="4">
    <source>
        <dbReference type="ARBA" id="ARBA00023136"/>
    </source>
</evidence>
<dbReference type="Pfam" id="PF07681">
    <property type="entry name" value="DoxX"/>
    <property type="match status" value="1"/>
</dbReference>
<protein>
    <submittedName>
        <fullName evidence="7">Membrane protein YkgB</fullName>
    </submittedName>
</protein>
<feature type="compositionally biased region" description="Basic and acidic residues" evidence="5">
    <location>
        <begin position="129"/>
        <end position="138"/>
    </location>
</feature>
<proteinExistence type="predicted"/>
<evidence type="ECO:0000256" key="2">
    <source>
        <dbReference type="ARBA" id="ARBA00022692"/>
    </source>
</evidence>
<sequence length="150" mass="15987">MLRMSLGLVFIWFGALKFTNATPVAELVANTLPFLPGDQFVPALGLFEFVLGVALIIGRWTGLVVLLMIGHLAGTFLVLVTQPEVAFLGGNPLVLTMTGEFVVKNLILIAAGLVLVTPRPNRTSGGAAERLDADREPDPVEASQHRAAAR</sequence>
<reference evidence="7" key="1">
    <citation type="submission" date="2020-10" db="EMBL/GenBank/DDBJ databases">
        <title>Sequencing the genomes of 1000 actinobacteria strains.</title>
        <authorList>
            <person name="Klenk H.-P."/>
        </authorList>
    </citation>
    <scope>NUCLEOTIDE SEQUENCE</scope>
    <source>
        <strain evidence="7">DSM 46832</strain>
    </source>
</reference>
<feature type="transmembrane region" description="Helical" evidence="6">
    <location>
        <begin position="40"/>
        <end position="57"/>
    </location>
</feature>
<organism evidence="7 8">
    <name type="scientific">Plantactinospora soyae</name>
    <dbReference type="NCBI Taxonomy" id="1544732"/>
    <lineage>
        <taxon>Bacteria</taxon>
        <taxon>Bacillati</taxon>
        <taxon>Actinomycetota</taxon>
        <taxon>Actinomycetes</taxon>
        <taxon>Micromonosporales</taxon>
        <taxon>Micromonosporaceae</taxon>
        <taxon>Plantactinospora</taxon>
    </lineage>
</organism>
<evidence type="ECO:0000256" key="5">
    <source>
        <dbReference type="SAM" id="MobiDB-lite"/>
    </source>
</evidence>
<evidence type="ECO:0000313" key="8">
    <source>
        <dbReference type="Proteomes" id="UP000649753"/>
    </source>
</evidence>
<evidence type="ECO:0000256" key="6">
    <source>
        <dbReference type="SAM" id="Phobius"/>
    </source>
</evidence>
<name>A0A927R4C4_9ACTN</name>
<comment type="caution">
    <text evidence="7">The sequence shown here is derived from an EMBL/GenBank/DDBJ whole genome shotgun (WGS) entry which is preliminary data.</text>
</comment>
<dbReference type="InterPro" id="IPR032808">
    <property type="entry name" value="DoxX"/>
</dbReference>
<dbReference type="AlphaFoldDB" id="A0A927R4C4"/>
<keyword evidence="8" id="KW-1185">Reference proteome</keyword>
<feature type="transmembrane region" description="Helical" evidence="6">
    <location>
        <begin position="93"/>
        <end position="116"/>
    </location>
</feature>
<dbReference type="GO" id="GO:0016020">
    <property type="term" value="C:membrane"/>
    <property type="evidence" value="ECO:0007669"/>
    <property type="project" value="UniProtKB-SubCell"/>
</dbReference>
<feature type="region of interest" description="Disordered" evidence="5">
    <location>
        <begin position="123"/>
        <end position="150"/>
    </location>
</feature>
<evidence type="ECO:0000313" key="7">
    <source>
        <dbReference type="EMBL" id="MBE1486404.1"/>
    </source>
</evidence>
<accession>A0A927R4C4</accession>
<keyword evidence="4 6" id="KW-0472">Membrane</keyword>
<keyword evidence="3 6" id="KW-1133">Transmembrane helix</keyword>
<dbReference type="Proteomes" id="UP000649753">
    <property type="component" value="Unassembled WGS sequence"/>
</dbReference>
<comment type="subcellular location">
    <subcellularLocation>
        <location evidence="1">Membrane</location>
        <topology evidence="1">Multi-pass membrane protein</topology>
    </subcellularLocation>
</comment>
<gene>
    <name evidence="7" type="ORF">H4W31_002042</name>
</gene>
<dbReference type="EMBL" id="JADBEB010000001">
    <property type="protein sequence ID" value="MBE1486404.1"/>
    <property type="molecule type" value="Genomic_DNA"/>
</dbReference>
<evidence type="ECO:0000256" key="3">
    <source>
        <dbReference type="ARBA" id="ARBA00022989"/>
    </source>
</evidence>
<evidence type="ECO:0000256" key="1">
    <source>
        <dbReference type="ARBA" id="ARBA00004141"/>
    </source>
</evidence>
<keyword evidence="2 6" id="KW-0812">Transmembrane</keyword>